<evidence type="ECO:0000313" key="2">
    <source>
        <dbReference type="EMBL" id="SDI52236.1"/>
    </source>
</evidence>
<keyword evidence="1" id="KW-1133">Transmembrane helix</keyword>
<evidence type="ECO:0000256" key="1">
    <source>
        <dbReference type="SAM" id="Phobius"/>
    </source>
</evidence>
<dbReference type="STRING" id="311334.SAMN05421846_10923"/>
<sequence>MMKTNNRENNEDAVLIYIKLFVIVLILIFYAEAYREYWTYYHYCDTYGQEVFCYYCYLFYN</sequence>
<name>A0A1G8L9E7_9FLAO</name>
<keyword evidence="1" id="KW-0472">Membrane</keyword>
<feature type="transmembrane region" description="Helical" evidence="1">
    <location>
        <begin position="12"/>
        <end position="31"/>
    </location>
</feature>
<dbReference type="EMBL" id="FNDW01000009">
    <property type="protein sequence ID" value="SDI52236.1"/>
    <property type="molecule type" value="Genomic_DNA"/>
</dbReference>
<dbReference type="Proteomes" id="UP000198869">
    <property type="component" value="Unassembled WGS sequence"/>
</dbReference>
<protein>
    <submittedName>
        <fullName evidence="2">Uncharacterized protein</fullName>
    </submittedName>
</protein>
<dbReference type="AlphaFoldDB" id="A0A1G8L9E7"/>
<evidence type="ECO:0000313" key="3">
    <source>
        <dbReference type="Proteomes" id="UP000198869"/>
    </source>
</evidence>
<accession>A0A1G8L9E7</accession>
<proteinExistence type="predicted"/>
<organism evidence="2 3">
    <name type="scientific">Chryseobacterium taeanense</name>
    <dbReference type="NCBI Taxonomy" id="311334"/>
    <lineage>
        <taxon>Bacteria</taxon>
        <taxon>Pseudomonadati</taxon>
        <taxon>Bacteroidota</taxon>
        <taxon>Flavobacteriia</taxon>
        <taxon>Flavobacteriales</taxon>
        <taxon>Weeksellaceae</taxon>
        <taxon>Chryseobacterium group</taxon>
        <taxon>Chryseobacterium</taxon>
    </lineage>
</organism>
<keyword evidence="1" id="KW-0812">Transmembrane</keyword>
<reference evidence="3" key="1">
    <citation type="submission" date="2016-10" db="EMBL/GenBank/DDBJ databases">
        <authorList>
            <person name="Varghese N."/>
            <person name="Submissions S."/>
        </authorList>
    </citation>
    <scope>NUCLEOTIDE SEQUENCE [LARGE SCALE GENOMIC DNA]</scope>
    <source>
        <strain evidence="3">DSM 17071</strain>
    </source>
</reference>
<keyword evidence="3" id="KW-1185">Reference proteome</keyword>
<gene>
    <name evidence="2" type="ORF">SAMN05421846_10923</name>
</gene>